<sequence length="68" mass="7861">MEHLARYPPPRTQVYHLMVEGMAFKVTVALRASRVQKWIRDVKRDFLDAATTKCVGLDCEFTDPRTGH</sequence>
<keyword evidence="2" id="KW-1185">Reference proteome</keyword>
<name>A0AAD8QJX0_LOLMU</name>
<dbReference type="AlphaFoldDB" id="A0AAD8QJX0"/>
<reference evidence="1" key="1">
    <citation type="submission" date="2023-07" db="EMBL/GenBank/DDBJ databases">
        <title>A chromosome-level genome assembly of Lolium multiflorum.</title>
        <authorList>
            <person name="Chen Y."/>
            <person name="Copetti D."/>
            <person name="Kolliker R."/>
            <person name="Studer B."/>
        </authorList>
    </citation>
    <scope>NUCLEOTIDE SEQUENCE</scope>
    <source>
        <strain evidence="1">02402/16</strain>
        <tissue evidence="1">Leaf</tissue>
    </source>
</reference>
<evidence type="ECO:0000313" key="1">
    <source>
        <dbReference type="EMBL" id="KAK1602503.1"/>
    </source>
</evidence>
<dbReference type="Proteomes" id="UP001231189">
    <property type="component" value="Unassembled WGS sequence"/>
</dbReference>
<accession>A0AAD8QJX0</accession>
<evidence type="ECO:0000313" key="2">
    <source>
        <dbReference type="Proteomes" id="UP001231189"/>
    </source>
</evidence>
<protein>
    <submittedName>
        <fullName evidence="1">Uncharacterized protein</fullName>
    </submittedName>
</protein>
<organism evidence="1 2">
    <name type="scientific">Lolium multiflorum</name>
    <name type="common">Italian ryegrass</name>
    <name type="synonym">Lolium perenne subsp. multiflorum</name>
    <dbReference type="NCBI Taxonomy" id="4521"/>
    <lineage>
        <taxon>Eukaryota</taxon>
        <taxon>Viridiplantae</taxon>
        <taxon>Streptophyta</taxon>
        <taxon>Embryophyta</taxon>
        <taxon>Tracheophyta</taxon>
        <taxon>Spermatophyta</taxon>
        <taxon>Magnoliopsida</taxon>
        <taxon>Liliopsida</taxon>
        <taxon>Poales</taxon>
        <taxon>Poaceae</taxon>
        <taxon>BOP clade</taxon>
        <taxon>Pooideae</taxon>
        <taxon>Poodae</taxon>
        <taxon>Poeae</taxon>
        <taxon>Poeae Chloroplast Group 2 (Poeae type)</taxon>
        <taxon>Loliodinae</taxon>
        <taxon>Loliinae</taxon>
        <taxon>Lolium</taxon>
    </lineage>
</organism>
<proteinExistence type="predicted"/>
<comment type="caution">
    <text evidence="1">The sequence shown here is derived from an EMBL/GenBank/DDBJ whole genome shotgun (WGS) entry which is preliminary data.</text>
</comment>
<dbReference type="EMBL" id="JAUUTY010000242">
    <property type="protein sequence ID" value="KAK1602503.1"/>
    <property type="molecule type" value="Genomic_DNA"/>
</dbReference>
<gene>
    <name evidence="1" type="ORF">QYE76_037588</name>
</gene>